<protein>
    <submittedName>
        <fullName evidence="9">ABC transporter permease</fullName>
    </submittedName>
</protein>
<keyword evidence="4 7" id="KW-0812">Transmembrane</keyword>
<dbReference type="OrthoDB" id="9803623at2"/>
<gene>
    <name evidence="9" type="ORF">FXN63_01050</name>
</gene>
<dbReference type="AlphaFoldDB" id="A0A5C0ASG1"/>
<dbReference type="PANTHER" id="PTHR43163:SF2">
    <property type="entry name" value="ABC TRANSPORTER PERMEASE PROTEIN"/>
    <property type="match status" value="1"/>
</dbReference>
<keyword evidence="6 7" id="KW-0472">Membrane</keyword>
<evidence type="ECO:0000313" key="10">
    <source>
        <dbReference type="Proteomes" id="UP000325161"/>
    </source>
</evidence>
<name>A0A5C0ASG1_9BURK</name>
<dbReference type="KEGG" id="pacr:FXN63_01050"/>
<keyword evidence="10" id="KW-1185">Reference proteome</keyword>
<dbReference type="PROSITE" id="PS50928">
    <property type="entry name" value="ABC_TM1"/>
    <property type="match status" value="1"/>
</dbReference>
<dbReference type="SUPFAM" id="SSF161098">
    <property type="entry name" value="MetI-like"/>
    <property type="match status" value="1"/>
</dbReference>
<feature type="domain" description="ABC transmembrane type-1" evidence="8">
    <location>
        <begin position="94"/>
        <end position="307"/>
    </location>
</feature>
<evidence type="ECO:0000256" key="6">
    <source>
        <dbReference type="ARBA" id="ARBA00023136"/>
    </source>
</evidence>
<evidence type="ECO:0000259" key="8">
    <source>
        <dbReference type="PROSITE" id="PS50928"/>
    </source>
</evidence>
<evidence type="ECO:0000256" key="3">
    <source>
        <dbReference type="ARBA" id="ARBA00022475"/>
    </source>
</evidence>
<dbReference type="GO" id="GO:0055085">
    <property type="term" value="P:transmembrane transport"/>
    <property type="evidence" value="ECO:0007669"/>
    <property type="project" value="InterPro"/>
</dbReference>
<dbReference type="EMBL" id="CP043046">
    <property type="protein sequence ID" value="QEI04576.1"/>
    <property type="molecule type" value="Genomic_DNA"/>
</dbReference>
<dbReference type="PANTHER" id="PTHR43163">
    <property type="entry name" value="DIPEPTIDE TRANSPORT SYSTEM PERMEASE PROTEIN DPPB-RELATED"/>
    <property type="match status" value="1"/>
</dbReference>
<evidence type="ECO:0000256" key="1">
    <source>
        <dbReference type="ARBA" id="ARBA00004651"/>
    </source>
</evidence>
<keyword evidence="3" id="KW-1003">Cell membrane</keyword>
<evidence type="ECO:0000256" key="5">
    <source>
        <dbReference type="ARBA" id="ARBA00022989"/>
    </source>
</evidence>
<organism evidence="9 10">
    <name type="scientific">Pigmentiphaga aceris</name>
    <dbReference type="NCBI Taxonomy" id="1940612"/>
    <lineage>
        <taxon>Bacteria</taxon>
        <taxon>Pseudomonadati</taxon>
        <taxon>Pseudomonadota</taxon>
        <taxon>Betaproteobacteria</taxon>
        <taxon>Burkholderiales</taxon>
        <taxon>Alcaligenaceae</taxon>
        <taxon>Pigmentiphaga</taxon>
    </lineage>
</organism>
<evidence type="ECO:0000256" key="4">
    <source>
        <dbReference type="ARBA" id="ARBA00022692"/>
    </source>
</evidence>
<feature type="transmembrane region" description="Helical" evidence="7">
    <location>
        <begin position="12"/>
        <end position="31"/>
    </location>
</feature>
<dbReference type="CDD" id="cd06261">
    <property type="entry name" value="TM_PBP2"/>
    <property type="match status" value="1"/>
</dbReference>
<comment type="subcellular location">
    <subcellularLocation>
        <location evidence="1 7">Cell membrane</location>
        <topology evidence="1 7">Multi-pass membrane protein</topology>
    </subcellularLocation>
</comment>
<dbReference type="Pfam" id="PF00528">
    <property type="entry name" value="BPD_transp_1"/>
    <property type="match status" value="1"/>
</dbReference>
<feature type="transmembrane region" description="Helical" evidence="7">
    <location>
        <begin position="142"/>
        <end position="161"/>
    </location>
</feature>
<feature type="transmembrane region" description="Helical" evidence="7">
    <location>
        <begin position="242"/>
        <end position="270"/>
    </location>
</feature>
<dbReference type="InterPro" id="IPR035906">
    <property type="entry name" value="MetI-like_sf"/>
</dbReference>
<dbReference type="Pfam" id="PF19300">
    <property type="entry name" value="BPD_transp_1_N"/>
    <property type="match status" value="1"/>
</dbReference>
<accession>A0A5C0ASG1</accession>
<feature type="transmembrane region" description="Helical" evidence="7">
    <location>
        <begin position="290"/>
        <end position="314"/>
    </location>
</feature>
<dbReference type="InterPro" id="IPR000515">
    <property type="entry name" value="MetI-like"/>
</dbReference>
<evidence type="ECO:0000313" key="9">
    <source>
        <dbReference type="EMBL" id="QEI04576.1"/>
    </source>
</evidence>
<reference evidence="9 10" key="1">
    <citation type="submission" date="2019-08" db="EMBL/GenBank/DDBJ databases">
        <title>Amphibian skin-associated Pigmentiphaga: genome sequence and occurrence across geography and hosts.</title>
        <authorList>
            <person name="Bletz M.C."/>
            <person name="Bunk B."/>
            <person name="Sproeer C."/>
            <person name="Biwer P."/>
            <person name="Reiter S."/>
            <person name="Rabemananjara F.C.E."/>
            <person name="Schulz S."/>
            <person name="Overmann J."/>
            <person name="Vences M."/>
        </authorList>
    </citation>
    <scope>NUCLEOTIDE SEQUENCE [LARGE SCALE GENOMIC DNA]</scope>
    <source>
        <strain evidence="9 10">Mada1488</strain>
    </source>
</reference>
<dbReference type="GO" id="GO:0005886">
    <property type="term" value="C:plasma membrane"/>
    <property type="evidence" value="ECO:0007669"/>
    <property type="project" value="UniProtKB-SubCell"/>
</dbReference>
<keyword evidence="5 7" id="KW-1133">Transmembrane helix</keyword>
<dbReference type="RefSeq" id="WP_148812010.1">
    <property type="nucleotide sequence ID" value="NZ_CP043046.1"/>
</dbReference>
<evidence type="ECO:0000256" key="2">
    <source>
        <dbReference type="ARBA" id="ARBA00022448"/>
    </source>
</evidence>
<evidence type="ECO:0000256" key="7">
    <source>
        <dbReference type="RuleBase" id="RU363032"/>
    </source>
</evidence>
<comment type="similarity">
    <text evidence="7">Belongs to the binding-protein-dependent transport system permease family.</text>
</comment>
<keyword evidence="2 7" id="KW-0813">Transport</keyword>
<feature type="transmembrane region" description="Helical" evidence="7">
    <location>
        <begin position="188"/>
        <end position="207"/>
    </location>
</feature>
<proteinExistence type="inferred from homology"/>
<feature type="transmembrane region" description="Helical" evidence="7">
    <location>
        <begin position="100"/>
        <end position="121"/>
    </location>
</feature>
<sequence>MLAFIIRRLLQAILVMVVMSALVFIGIYLVGDPISMLASPDATELDRAAIRQSLGLDLPLWQQYMVFVSQAVQLDFGKSFLANQPAMQLILERMPATLELAFVSMSIAVLVGVPLGIIAGLRPKAVASRGIMTGSILGFSLPNFWVGLMLIMVFAVFLGWFPSGGRGDTVAVGPVQLSLFTLDGWKHLLLPALTIALAKGALIIRVTRAATRESLPMDYIKFARAKGLSWGRILRVHLLKNILIPIVTISGLEFGQVVAFAVVTETVFAWPGMGKLLLDSIITLDRPVVVAYLLLVVFFLVMLNLVVDILYSVLDPRVRLQGGRS</sequence>
<dbReference type="Proteomes" id="UP000325161">
    <property type="component" value="Chromosome"/>
</dbReference>
<dbReference type="Gene3D" id="1.10.3720.10">
    <property type="entry name" value="MetI-like"/>
    <property type="match status" value="1"/>
</dbReference>
<dbReference type="InterPro" id="IPR045621">
    <property type="entry name" value="BPD_transp_1_N"/>
</dbReference>